<sequence>MKGCRTEPIGDGRFPPYYFHRSWVTQVNLINLVSFKIFKSNMEDELHHVQHPVEGLEQQLSCLAKGMGKLKREKEASFETKSYEHNSNDWYEDNRFGTRHGYMIDLIREFQEMKFHKRRGDIRRYHGRHDHYKHSYGSKNMYNEYNIKSPKVNELSQAKVEAEGSVLYYMLWKRHPKRNRVVS</sequence>
<evidence type="ECO:0000313" key="1">
    <source>
        <dbReference type="EMBL" id="KAI5649354.1"/>
    </source>
</evidence>
<gene>
    <name evidence="1" type="ORF">M9H77_35359</name>
</gene>
<dbReference type="Proteomes" id="UP001060085">
    <property type="component" value="Linkage Group LG08"/>
</dbReference>
<organism evidence="1 2">
    <name type="scientific">Catharanthus roseus</name>
    <name type="common">Madagascar periwinkle</name>
    <name type="synonym">Vinca rosea</name>
    <dbReference type="NCBI Taxonomy" id="4058"/>
    <lineage>
        <taxon>Eukaryota</taxon>
        <taxon>Viridiplantae</taxon>
        <taxon>Streptophyta</taxon>
        <taxon>Embryophyta</taxon>
        <taxon>Tracheophyta</taxon>
        <taxon>Spermatophyta</taxon>
        <taxon>Magnoliopsida</taxon>
        <taxon>eudicotyledons</taxon>
        <taxon>Gunneridae</taxon>
        <taxon>Pentapetalae</taxon>
        <taxon>asterids</taxon>
        <taxon>lamiids</taxon>
        <taxon>Gentianales</taxon>
        <taxon>Apocynaceae</taxon>
        <taxon>Rauvolfioideae</taxon>
        <taxon>Vinceae</taxon>
        <taxon>Catharanthinae</taxon>
        <taxon>Catharanthus</taxon>
    </lineage>
</organism>
<keyword evidence="2" id="KW-1185">Reference proteome</keyword>
<comment type="caution">
    <text evidence="1">The sequence shown here is derived from an EMBL/GenBank/DDBJ whole genome shotgun (WGS) entry which is preliminary data.</text>
</comment>
<evidence type="ECO:0000313" key="2">
    <source>
        <dbReference type="Proteomes" id="UP001060085"/>
    </source>
</evidence>
<dbReference type="EMBL" id="CM044708">
    <property type="protein sequence ID" value="KAI5649354.1"/>
    <property type="molecule type" value="Genomic_DNA"/>
</dbReference>
<reference evidence="2" key="1">
    <citation type="journal article" date="2023" name="Nat. Plants">
        <title>Single-cell RNA sequencing provides a high-resolution roadmap for understanding the multicellular compartmentation of specialized metabolism.</title>
        <authorList>
            <person name="Sun S."/>
            <person name="Shen X."/>
            <person name="Li Y."/>
            <person name="Li Y."/>
            <person name="Wang S."/>
            <person name="Li R."/>
            <person name="Zhang H."/>
            <person name="Shen G."/>
            <person name="Guo B."/>
            <person name="Wei J."/>
            <person name="Xu J."/>
            <person name="St-Pierre B."/>
            <person name="Chen S."/>
            <person name="Sun C."/>
        </authorList>
    </citation>
    <scope>NUCLEOTIDE SEQUENCE [LARGE SCALE GENOMIC DNA]</scope>
</reference>
<proteinExistence type="predicted"/>
<accession>A0ACB9ZNT4</accession>
<protein>
    <submittedName>
        <fullName evidence="1">Uncharacterized protein</fullName>
    </submittedName>
</protein>
<name>A0ACB9ZNT4_CATRO</name>